<evidence type="ECO:0000313" key="2">
    <source>
        <dbReference type="Proteomes" id="UP000271683"/>
    </source>
</evidence>
<reference evidence="1 2" key="1">
    <citation type="submission" date="2018-11" db="EMBL/GenBank/DDBJ databases">
        <title>Sequencing the genomes of 1000 actinobacteria strains.</title>
        <authorList>
            <person name="Klenk H.-P."/>
        </authorList>
    </citation>
    <scope>NUCLEOTIDE SEQUENCE [LARGE SCALE GENOMIC DNA]</scope>
    <source>
        <strain evidence="1 2">DSM 43634</strain>
    </source>
</reference>
<proteinExistence type="predicted"/>
<gene>
    <name evidence="1" type="ORF">EDD30_1291</name>
</gene>
<accession>A0A3N1GE49</accession>
<evidence type="ECO:0000313" key="1">
    <source>
        <dbReference type="EMBL" id="ROP28527.1"/>
    </source>
</evidence>
<sequence>MRSGQFPTVLDSAITDNRSPPNLKAQIRSLTRVVVRMPRTAAVLPTQLSVFCLNPATGIPAGRGLPVYAEVQFHAAAPGEPLAGFNFDDFVAAFRDADPQERDDAAVARDCWDAFRPAVAATLSATAAADLAADRAAGRAFAAEVIRHAVNEAGRLGAVPPARLPGLFEAAVRAVARERGLDLRTPGEAPRGWAYPLGVLASDHCGYLSFDLTRLPTPVRAAIGEAMQVRRQSPDGPRDVAVWLAAAGSPDRVDALVDGRFAEAVIVARLAAPAPPLLDRLRGRGLPAIQRPSLADWRLSPGSFSATLPAVFGDHGCETMLPASLAIQAFQLQQAVLLTDVSAPADPVRLGVVHEYAVRWFQLGHSLGGIVHSVPLAPGESVNLAVIDWSRADDAARDEDTKVTEQLLHDQRRDRTITETVDAALSEYQGGSSSMSGLAGSAGASGSIGVAGAAVGLSGAIGGASSASRGRRDLSSQTVQRVSDHITQASSAVRELRSTVVVHSTQAEREVIETRTVVNYNHAHALTVLYYEVLRHFRVATALERERPAVFVRTRVDWFDGADDAATAVAARFAGTIRAALLDPTLSGHVDALIRTVHRRQVHTAVPAPPARPEPPLVYFRFAIRTGGVSATGGSNQRVEIRGTFIGPGGATGLVNRALGDIDTLGYPGAFEATDHTYVFVAGVSPAPPRNGSVPWGDVDAILLGVAPENCDVGIQRITLTARDADGREHPLLDMDYRGSGGDLFVTQPTSILLPLNRPAGTGAPAVPPAGELDDLARTGELLAHLRANPLHYGRALLVALGPAERERWLAGIRLPDNSSVLEHVENRLVEFAGPWVCFPCVDPAWADQIRTSAGETPPEPPVENLITLPARGAFAEARLGHCSAAEEIDNSRFWDWQSSPIPHLAPEIAPVQPVQPQPQNPDLTPSPLPSPVVNIVNPAPAPDPTGMAAALAAIATPNIFRDMSGRGELADLLKRLSDNTIGIAEAASVARRIQTPGGSGGPGGFGGGAGGYSGGYGGMGAGGIGGQRSGPQQPSAVNRDLQDLRRTLGQAQQSGYLTPEQAQAAYGQAVQNALTPDDLHQVDSRYTPPATTKNSLLGLIGEQNLADALTAKGLTVFHDWSKNVNANGVDLIAYDPTTKTLWLVDNKAQMKGISGAGALTGPQYTQNLADARRFLADVYPDRAAAIPAVEAIDAGRINRVVGNAWAGAETRFTQAIFDSGLHVFDVRLMRLFAPGERAAWLEAFTKLPRGAIKRAVRGTAVLDGVLLVLAVAEGASYLARGDLRGALQVAGEVATEITFGTLLSKLPGGLFAGFALEIKPDNWRELEREERIGYLTKKIPDYHSRPQAERDQIHDALGAMLEHPLEVQLPPPVAPPPRQIAPFLWYPYKPDWT</sequence>
<dbReference type="EMBL" id="RJKL01000001">
    <property type="protein sequence ID" value="ROP28527.1"/>
    <property type="molecule type" value="Genomic_DNA"/>
</dbReference>
<dbReference type="Proteomes" id="UP000271683">
    <property type="component" value="Unassembled WGS sequence"/>
</dbReference>
<comment type="caution">
    <text evidence="1">The sequence shown here is derived from an EMBL/GenBank/DDBJ whole genome shotgun (WGS) entry which is preliminary data.</text>
</comment>
<protein>
    <submittedName>
        <fullName evidence="1">Uncharacterized protein</fullName>
    </submittedName>
</protein>
<name>A0A3N1GE49_9ACTN</name>
<organism evidence="1 2">
    <name type="scientific">Couchioplanes caeruleus</name>
    <dbReference type="NCBI Taxonomy" id="56438"/>
    <lineage>
        <taxon>Bacteria</taxon>
        <taxon>Bacillati</taxon>
        <taxon>Actinomycetota</taxon>
        <taxon>Actinomycetes</taxon>
        <taxon>Micromonosporales</taxon>
        <taxon>Micromonosporaceae</taxon>
        <taxon>Couchioplanes</taxon>
    </lineage>
</organism>